<feature type="transmembrane region" description="Helical" evidence="1">
    <location>
        <begin position="81"/>
        <end position="100"/>
    </location>
</feature>
<keyword evidence="3" id="KW-1185">Reference proteome</keyword>
<feature type="transmembrane region" description="Helical" evidence="1">
    <location>
        <begin position="41"/>
        <end position="69"/>
    </location>
</feature>
<dbReference type="AlphaFoldDB" id="A0A2T6ZYW3"/>
<gene>
    <name evidence="2" type="ORF">B9Z19DRAFT_1078931</name>
</gene>
<dbReference type="Proteomes" id="UP000244722">
    <property type="component" value="Unassembled WGS sequence"/>
</dbReference>
<keyword evidence="1" id="KW-1133">Transmembrane helix</keyword>
<evidence type="ECO:0000313" key="3">
    <source>
        <dbReference type="Proteomes" id="UP000244722"/>
    </source>
</evidence>
<keyword evidence="1" id="KW-0472">Membrane</keyword>
<protein>
    <submittedName>
        <fullName evidence="2">Uncharacterized protein</fullName>
    </submittedName>
</protein>
<name>A0A2T6ZYW3_TUBBO</name>
<keyword evidence="1" id="KW-0812">Transmembrane</keyword>
<comment type="caution">
    <text evidence="2">The sequence shown here is derived from an EMBL/GenBank/DDBJ whole genome shotgun (WGS) entry which is preliminary data.</text>
</comment>
<evidence type="ECO:0000256" key="1">
    <source>
        <dbReference type="SAM" id="Phobius"/>
    </source>
</evidence>
<organism evidence="2 3">
    <name type="scientific">Tuber borchii</name>
    <name type="common">White truffle</name>
    <dbReference type="NCBI Taxonomy" id="42251"/>
    <lineage>
        <taxon>Eukaryota</taxon>
        <taxon>Fungi</taxon>
        <taxon>Dikarya</taxon>
        <taxon>Ascomycota</taxon>
        <taxon>Pezizomycotina</taxon>
        <taxon>Pezizomycetes</taxon>
        <taxon>Pezizales</taxon>
        <taxon>Tuberaceae</taxon>
        <taxon>Tuber</taxon>
    </lineage>
</organism>
<proteinExistence type="predicted"/>
<evidence type="ECO:0000313" key="2">
    <source>
        <dbReference type="EMBL" id="PUU80650.1"/>
    </source>
</evidence>
<dbReference type="EMBL" id="NESQ01000060">
    <property type="protein sequence ID" value="PUU80650.1"/>
    <property type="molecule type" value="Genomic_DNA"/>
</dbReference>
<reference evidence="2 3" key="1">
    <citation type="submission" date="2017-04" db="EMBL/GenBank/DDBJ databases">
        <title>Draft genome sequence of Tuber borchii Vittad., a whitish edible truffle.</title>
        <authorList>
            <consortium name="DOE Joint Genome Institute"/>
            <person name="Murat C."/>
            <person name="Kuo A."/>
            <person name="Barry K.W."/>
            <person name="Clum A."/>
            <person name="Dockter R.B."/>
            <person name="Fauchery L."/>
            <person name="Iotti M."/>
            <person name="Kohler A."/>
            <person name="Labutti K."/>
            <person name="Lindquist E.A."/>
            <person name="Lipzen A."/>
            <person name="Ohm R.A."/>
            <person name="Wang M."/>
            <person name="Grigoriev I.V."/>
            <person name="Zambonelli A."/>
            <person name="Martin F.M."/>
        </authorList>
    </citation>
    <scope>NUCLEOTIDE SEQUENCE [LARGE SCALE GENOMIC DNA]</scope>
    <source>
        <strain evidence="2 3">Tbo3840</strain>
    </source>
</reference>
<sequence length="110" mass="12606">MRLLYCFLYLSLTYCFLGLSSPIHFASPFRFIYCTRKVSLYMLILLLPSFLPPLASSVIRSFLLFSLLLRGSRYLCFSFKTYISVVFDLLLISSSSYAFSGKVSSVLLLH</sequence>
<accession>A0A2T6ZYW3</accession>